<feature type="domain" description="Calcineurin-like phosphoesterase" evidence="5">
    <location>
        <begin position="13"/>
        <end position="206"/>
    </location>
</feature>
<organism evidence="6 7">
    <name type="scientific">SAR86 cluster bacterium</name>
    <dbReference type="NCBI Taxonomy" id="2030880"/>
    <lineage>
        <taxon>Bacteria</taxon>
        <taxon>Pseudomonadati</taxon>
        <taxon>Pseudomonadota</taxon>
        <taxon>Gammaproteobacteria</taxon>
        <taxon>SAR86 cluster</taxon>
    </lineage>
</organism>
<proteinExistence type="inferred from homology"/>
<dbReference type="CDD" id="cd07402">
    <property type="entry name" value="MPP_GpdQ"/>
    <property type="match status" value="1"/>
</dbReference>
<keyword evidence="1" id="KW-0479">Metal-binding</keyword>
<dbReference type="Proteomes" id="UP000218767">
    <property type="component" value="Unassembled WGS sequence"/>
</dbReference>
<dbReference type="PANTHER" id="PTHR42988">
    <property type="entry name" value="PHOSPHOHYDROLASE"/>
    <property type="match status" value="1"/>
</dbReference>
<dbReference type="GO" id="GO:0004112">
    <property type="term" value="F:cyclic-nucleotide phosphodiesterase activity"/>
    <property type="evidence" value="ECO:0007669"/>
    <property type="project" value="InterPro"/>
</dbReference>
<dbReference type="NCBIfam" id="NF008359">
    <property type="entry name" value="PRK11148.1"/>
    <property type="match status" value="1"/>
</dbReference>
<dbReference type="InterPro" id="IPR029052">
    <property type="entry name" value="Metallo-depent_PP-like"/>
</dbReference>
<protein>
    <submittedName>
        <fullName evidence="6">3',5'-cyclic-AMP phosphodiesterase</fullName>
    </submittedName>
</protein>
<reference evidence="7" key="1">
    <citation type="submission" date="2017-08" db="EMBL/GenBank/DDBJ databases">
        <title>A dynamic microbial community with high functional redundancy inhabits the cold, oxic subseafloor aquifer.</title>
        <authorList>
            <person name="Tully B.J."/>
            <person name="Wheat C.G."/>
            <person name="Glazer B.T."/>
            <person name="Huber J.A."/>
        </authorList>
    </citation>
    <scope>NUCLEOTIDE SEQUENCE [LARGE SCALE GENOMIC DNA]</scope>
</reference>
<comment type="caution">
    <text evidence="6">The sequence shown here is derived from an EMBL/GenBank/DDBJ whole genome shotgun (WGS) entry which is preliminary data.</text>
</comment>
<dbReference type="EMBL" id="NVUL01000079">
    <property type="protein sequence ID" value="PCI75253.1"/>
    <property type="molecule type" value="Genomic_DNA"/>
</dbReference>
<evidence type="ECO:0000256" key="1">
    <source>
        <dbReference type="ARBA" id="ARBA00022723"/>
    </source>
</evidence>
<evidence type="ECO:0000313" key="7">
    <source>
        <dbReference type="Proteomes" id="UP000218767"/>
    </source>
</evidence>
<dbReference type="InterPro" id="IPR004843">
    <property type="entry name" value="Calcineurin-like_PHP"/>
</dbReference>
<evidence type="ECO:0000259" key="5">
    <source>
        <dbReference type="Pfam" id="PF00149"/>
    </source>
</evidence>
<evidence type="ECO:0000313" key="6">
    <source>
        <dbReference type="EMBL" id="PCI75253.1"/>
    </source>
</evidence>
<dbReference type="SUPFAM" id="SSF56300">
    <property type="entry name" value="Metallo-dependent phosphatases"/>
    <property type="match status" value="1"/>
</dbReference>
<accession>A0A2A4WY36</accession>
<evidence type="ECO:0000256" key="2">
    <source>
        <dbReference type="ARBA" id="ARBA00022801"/>
    </source>
</evidence>
<evidence type="ECO:0000256" key="3">
    <source>
        <dbReference type="ARBA" id="ARBA00023004"/>
    </source>
</evidence>
<evidence type="ECO:0000256" key="4">
    <source>
        <dbReference type="ARBA" id="ARBA00025742"/>
    </source>
</evidence>
<gene>
    <name evidence="6" type="ORF">COB20_13350</name>
</gene>
<dbReference type="InterPro" id="IPR026575">
    <property type="entry name" value="GpdQ/CpdA-like"/>
</dbReference>
<comment type="similarity">
    <text evidence="4">Belongs to the cyclic nucleotide phosphodiesterase class-III family.</text>
</comment>
<keyword evidence="2" id="KW-0378">Hydrolase</keyword>
<dbReference type="InterPro" id="IPR050884">
    <property type="entry name" value="CNP_phosphodiesterase-III"/>
</dbReference>
<name>A0A2A4WY36_9GAMM</name>
<sequence>MAFMIALITQNPIKITQITDTHLYGTHSGTLLKMNTNQTLGHVLELVKANEDEIDLVLVTGDIAQDASDKAYTNFLEIIASLNSPFRWIPGNHDNATVMNRIAEGTQASEKTAQLNNWLIVLLDTSILGQVHGNLAKTEINFLTSVLRAAEKDGSIEHCLITMHHNPVPGNSAWMKDIGLENSEKFFEAIKISKKVRCVLYGHIHQELDFEHEGIRCLCTPSTCIQFKPNVTSFSLDRVNPGYRSLQLFADGRIESEVRRVSGETFEADYNSPGY</sequence>
<keyword evidence="3" id="KW-0408">Iron</keyword>
<dbReference type="PANTHER" id="PTHR42988:SF2">
    <property type="entry name" value="CYCLIC NUCLEOTIDE PHOSPHODIESTERASE CBUA0032-RELATED"/>
    <property type="match status" value="1"/>
</dbReference>
<dbReference type="Pfam" id="PF00149">
    <property type="entry name" value="Metallophos"/>
    <property type="match status" value="1"/>
</dbReference>
<dbReference type="AlphaFoldDB" id="A0A2A4WY36"/>
<dbReference type="GO" id="GO:0046872">
    <property type="term" value="F:metal ion binding"/>
    <property type="evidence" value="ECO:0007669"/>
    <property type="project" value="UniProtKB-KW"/>
</dbReference>
<dbReference type="Gene3D" id="3.60.21.10">
    <property type="match status" value="1"/>
</dbReference>